<feature type="transmembrane region" description="Helical" evidence="13">
    <location>
        <begin position="799"/>
        <end position="817"/>
    </location>
</feature>
<feature type="transmembrane region" description="Helical" evidence="13">
    <location>
        <begin position="824"/>
        <end position="843"/>
    </location>
</feature>
<organism evidence="17 18">
    <name type="scientific">Chaetoceros tenuissimus</name>
    <dbReference type="NCBI Taxonomy" id="426638"/>
    <lineage>
        <taxon>Eukaryota</taxon>
        <taxon>Sar</taxon>
        <taxon>Stramenopiles</taxon>
        <taxon>Ochrophyta</taxon>
        <taxon>Bacillariophyta</taxon>
        <taxon>Coscinodiscophyceae</taxon>
        <taxon>Chaetocerotophycidae</taxon>
        <taxon>Chaetocerotales</taxon>
        <taxon>Chaetocerotaceae</taxon>
        <taxon>Chaetoceros</taxon>
    </lineage>
</organism>
<evidence type="ECO:0000256" key="8">
    <source>
        <dbReference type="ARBA" id="ARBA00023180"/>
    </source>
</evidence>
<keyword evidence="5 13" id="KW-1133">Transmembrane helix</keyword>
<dbReference type="InterPro" id="IPR003392">
    <property type="entry name" value="PTHD_SSD"/>
</dbReference>
<dbReference type="GO" id="GO:0016042">
    <property type="term" value="P:lipid catabolic process"/>
    <property type="evidence" value="ECO:0007669"/>
    <property type="project" value="UniProtKB-UniRule"/>
</dbReference>
<evidence type="ECO:0000256" key="5">
    <source>
        <dbReference type="ARBA" id="ARBA00022989"/>
    </source>
</evidence>
<evidence type="ECO:0000259" key="16">
    <source>
        <dbReference type="PROSITE" id="PS51635"/>
    </source>
</evidence>
<evidence type="ECO:0000259" key="14">
    <source>
        <dbReference type="PROSITE" id="PS50011"/>
    </source>
</evidence>
<dbReference type="InterPro" id="IPR000719">
    <property type="entry name" value="Prot_kinase_dom"/>
</dbReference>
<dbReference type="Gene3D" id="3.30.200.20">
    <property type="entry name" value="Phosphorylase Kinase, domain 1"/>
    <property type="match status" value="1"/>
</dbReference>
<keyword evidence="3" id="KW-0547">Nucleotide-binding</keyword>
<name>A0AAD3D109_9STRA</name>
<dbReference type="PROSITE" id="PS51635">
    <property type="entry name" value="PNPLA"/>
    <property type="match status" value="1"/>
</dbReference>
<feature type="transmembrane region" description="Helical" evidence="13">
    <location>
        <begin position="1225"/>
        <end position="1243"/>
    </location>
</feature>
<evidence type="ECO:0000256" key="11">
    <source>
        <dbReference type="SAM" id="Coils"/>
    </source>
</evidence>
<keyword evidence="2 13" id="KW-0812">Transmembrane</keyword>
<feature type="transmembrane region" description="Helical" evidence="13">
    <location>
        <begin position="1318"/>
        <end position="1342"/>
    </location>
</feature>
<accession>A0AAD3D109</accession>
<keyword evidence="11" id="KW-0175">Coiled coil</keyword>
<dbReference type="InterPro" id="IPR008271">
    <property type="entry name" value="Ser/Thr_kinase_AS"/>
</dbReference>
<evidence type="ECO:0000313" key="18">
    <source>
        <dbReference type="Proteomes" id="UP001054902"/>
    </source>
</evidence>
<dbReference type="CDD" id="cd05117">
    <property type="entry name" value="STKc_CAMK"/>
    <property type="match status" value="1"/>
</dbReference>
<dbReference type="GO" id="GO:0016787">
    <property type="term" value="F:hydrolase activity"/>
    <property type="evidence" value="ECO:0007669"/>
    <property type="project" value="UniProtKB-UniRule"/>
</dbReference>
<keyword evidence="8" id="KW-0325">Glycoprotein</keyword>
<dbReference type="GO" id="GO:0022857">
    <property type="term" value="F:transmembrane transporter activity"/>
    <property type="evidence" value="ECO:0007669"/>
    <property type="project" value="TreeGrafter"/>
</dbReference>
<feature type="active site" description="Nucleophile" evidence="10">
    <location>
        <position position="112"/>
    </location>
</feature>
<dbReference type="GO" id="GO:0007224">
    <property type="term" value="P:smoothened signaling pathway"/>
    <property type="evidence" value="ECO:0007669"/>
    <property type="project" value="TreeGrafter"/>
</dbReference>
<dbReference type="GO" id="GO:0005524">
    <property type="term" value="F:ATP binding"/>
    <property type="evidence" value="ECO:0007669"/>
    <property type="project" value="UniProtKB-KW"/>
</dbReference>
<evidence type="ECO:0000256" key="9">
    <source>
        <dbReference type="ARBA" id="ARBA00038046"/>
    </source>
</evidence>
<evidence type="ECO:0000256" key="2">
    <source>
        <dbReference type="ARBA" id="ARBA00022692"/>
    </source>
</evidence>
<dbReference type="InterPro" id="IPR000731">
    <property type="entry name" value="SSD"/>
</dbReference>
<evidence type="ECO:0000256" key="6">
    <source>
        <dbReference type="ARBA" id="ARBA00023098"/>
    </source>
</evidence>
<feature type="compositionally biased region" description="Polar residues" evidence="12">
    <location>
        <begin position="1870"/>
        <end position="1881"/>
    </location>
</feature>
<feature type="transmembrane region" description="Helical" evidence="13">
    <location>
        <begin position="469"/>
        <end position="495"/>
    </location>
</feature>
<feature type="domain" description="Protein kinase" evidence="14">
    <location>
        <begin position="1502"/>
        <end position="1759"/>
    </location>
</feature>
<keyword evidence="6 10" id="KW-0443">Lipid metabolism</keyword>
<dbReference type="EMBL" id="BLLK01000047">
    <property type="protein sequence ID" value="GFH54690.1"/>
    <property type="molecule type" value="Genomic_DNA"/>
</dbReference>
<dbReference type="SUPFAM" id="SSF82866">
    <property type="entry name" value="Multidrug efflux transporter AcrB transmembrane domain"/>
    <property type="match status" value="2"/>
</dbReference>
<evidence type="ECO:0000256" key="7">
    <source>
        <dbReference type="ARBA" id="ARBA00023136"/>
    </source>
</evidence>
<feature type="region of interest" description="Disordered" evidence="12">
    <location>
        <begin position="1839"/>
        <end position="1888"/>
    </location>
</feature>
<evidence type="ECO:0008006" key="19">
    <source>
        <dbReference type="Google" id="ProtNLM"/>
    </source>
</evidence>
<evidence type="ECO:0000256" key="3">
    <source>
        <dbReference type="ARBA" id="ARBA00022741"/>
    </source>
</evidence>
<feature type="region of interest" description="Disordered" evidence="12">
    <location>
        <begin position="1403"/>
        <end position="1470"/>
    </location>
</feature>
<feature type="transmembrane region" description="Helical" evidence="13">
    <location>
        <begin position="971"/>
        <end position="991"/>
    </location>
</feature>
<evidence type="ECO:0000259" key="15">
    <source>
        <dbReference type="PROSITE" id="PS50156"/>
    </source>
</evidence>
<feature type="transmembrane region" description="Helical" evidence="13">
    <location>
        <begin position="1684"/>
        <end position="1702"/>
    </location>
</feature>
<dbReference type="PROSITE" id="PS50011">
    <property type="entry name" value="PROTEIN_KINASE_DOM"/>
    <property type="match status" value="1"/>
</dbReference>
<sequence>MPTSKGERGPSTWYWLKQFLRSRESHDEVLTMIEQHAEDVIQKGMSTNLQTQDKGGLEKSEEPINILCIDGGGAKGYAMISIVEELEALYEEQSEGEQSDFISKFDLIAGTSVGGCGALTMNQTSTTDDAIIKGTYFMDMAREHAFAHLNLFRLMFTGSATKAAQQPSTFSKKLYGEDTMLRNEIGLKAFAVSTAISDNEAKKGMKPKPFLLRTYDIPSEEHELFKGTSAVKLSDAIQGTSGAPVAFDRVRVKVDDEMYTLCDGGLSCNCPVGLALAEAHRLYPNRPFGCIVSIGLDPNQDRFAYRAIELARVKTPALHFQRICPLKALESASSAEVDIRKIAQLEQFVRHEIRNDSGVRLRLKKTIQLLLDSPNRRIIEGLEDQRRVFHSRKSPTRLKLQASFDEEFLRRQKIRKEVKEGTLARKNSRLRLSQVGDTFQDDRTDYDQARNFARKFSRSLFISMVYHPLYYIFGTILVTLLISLLCLFFSGFELATENKKGWKSRGTEIAKRGMQADILRNNTDTLFNDESGTKWDDITSNVVKGDFPLKEQLSRRFFLNSDQPSSIVEDSSESISCEAENWYSSADLYAKNNMIGLVQAKEISLLEPTSIHQLCDAESITLSVLEDDNFCDCDNCLPPLSLVRLVQNFLGTENRNCKDLSETYKNVQNEFTEMLAQCANEIKTNMGMAMENSTCPSEFSPHLLDSDFGVQGSNFLRYSLSVYPTSTTDALSLFEKEVNYGSGGDKIEITYETRFSEFEEYAIDRTIKPDLILAACSGCMVFVVICLHTRSLWLACVGIIQIVLAIPLSYACYRFIFGLRFFSLLNLIGFFISAALGADDLFVACDRFNEVKDRLGRNSPTELVASVAFPEAASAMFLTTATTSIAFFASCVSPVAPIFTFSIFCGLMVVFNYVLNIFLVFPALCLLDKWTKDGTNCFLRFEPICKNKHEDTSHSRLKRILNRYYSIMHRLRWLLLVSCIILFGFALQYTLKISVPKNTSVQMLPDSHPLQILSDIDNEKLLSSTILRATTGSHLEIIFGITPADTGERNYPDSLSTLELDNRFDPSSTEAQDYLVSFCDRLFELPFVYKSSEDFKCSINAFDSWLSEQSLLPTGSQDIDYITSCDNATSLPMQEESFHQCYIAWSKGTSDSSVLSWNGKVRTIIINLGTRVKFDTPLGETRLEWEKFEEFQNHELTLRSPSDLNFFHTSAIWWWNDTFQMMQSTGLSSLYIAISASAIIILLSSRSPFLAFASAISICFILATSTATLMFLGWELGFLEWICFAILVGLSADFVIHLSHSYSHSPGRLHRHTRTKAAILSMGEPIIGATITTLSVSFLMLFCKIVFFVKFAQLLIVTISFSLVGGLVFHSVLVDCFGPEDPLTTYNKLRGLLTFRESEINGSNSGDANGKDRDSSSHSSARDATVYDLSESMDRKRKVHFQTSQEVSDKDAKDNMDTTNPPNRQSTYVYDLGGKGVKEMNIKWSKSPADIAIRFENFTESYRDGQVLEYGAFSELREVYNRNDNELYAAKILSKDLIPTEDKESMMSEIQVLKTISHENIIHLFDYIQDSHRYYLIYDLHLGGNLFDRIATKQVYTENEARNVCKILFGVLHHLDLKGVVHRDLKPDNILMMDKVSDTNIKLAGFSFARIVAPHEYLKTQCGTPEFVSPEILYGLPYRTKVDMWSLGVILYILLAGYPPFMSQNKRDLFRKIKSGAVSFPDNYWDKISTEARMLVVGLLSVDPQQRFSASEAMKSKWMTCDKDMLHQSLDTNLFRSFQTKQKVRESIVMNVPKTKTTSLGQSWETENTEESKLFTEIQESLRHSIAMDSLDRARRTSALDSSSSFPSLKGSMKSIEEDNSEGVRESFYSHRSSLKRLSTSELEEFPC</sequence>
<dbReference type="PANTHER" id="PTHR45951:SF3">
    <property type="entry name" value="PROTEIN DISPATCHED"/>
    <property type="match status" value="1"/>
</dbReference>
<reference evidence="17 18" key="1">
    <citation type="journal article" date="2021" name="Sci. Rep.">
        <title>The genome of the diatom Chaetoceros tenuissimus carries an ancient integrated fragment of an extant virus.</title>
        <authorList>
            <person name="Hongo Y."/>
            <person name="Kimura K."/>
            <person name="Takaki Y."/>
            <person name="Yoshida Y."/>
            <person name="Baba S."/>
            <person name="Kobayashi G."/>
            <person name="Nagasaki K."/>
            <person name="Hano T."/>
            <person name="Tomaru Y."/>
        </authorList>
    </citation>
    <scope>NUCLEOTIDE SEQUENCE [LARGE SCALE GENOMIC DNA]</scope>
    <source>
        <strain evidence="17 18">NIES-3715</strain>
    </source>
</reference>
<dbReference type="Gene3D" id="1.10.510.10">
    <property type="entry name" value="Transferase(Phosphotransferase) domain 1"/>
    <property type="match status" value="1"/>
</dbReference>
<dbReference type="Gene3D" id="3.40.1090.10">
    <property type="entry name" value="Cytosolic phospholipase A2 catalytic domain"/>
    <property type="match status" value="1"/>
</dbReference>
<keyword evidence="18" id="KW-1185">Reference proteome</keyword>
<keyword evidence="10" id="KW-0442">Lipid degradation</keyword>
<dbReference type="Gene3D" id="1.20.1640.10">
    <property type="entry name" value="Multidrug efflux transporter AcrB transmembrane domain"/>
    <property type="match status" value="2"/>
</dbReference>
<dbReference type="InterPro" id="IPR016035">
    <property type="entry name" value="Acyl_Trfase/lysoPLipase"/>
</dbReference>
<dbReference type="Pfam" id="PF02460">
    <property type="entry name" value="Patched"/>
    <property type="match status" value="1"/>
</dbReference>
<dbReference type="PROSITE" id="PS00108">
    <property type="entry name" value="PROTEIN_KINASE_ST"/>
    <property type="match status" value="1"/>
</dbReference>
<feature type="domain" description="SSD" evidence="15">
    <location>
        <begin position="816"/>
        <end position="926"/>
    </location>
</feature>
<dbReference type="Proteomes" id="UP001054902">
    <property type="component" value="Unassembled WGS sequence"/>
</dbReference>
<evidence type="ECO:0000256" key="4">
    <source>
        <dbReference type="ARBA" id="ARBA00022840"/>
    </source>
</evidence>
<dbReference type="Pfam" id="PF00069">
    <property type="entry name" value="Pkinase"/>
    <property type="match status" value="1"/>
</dbReference>
<dbReference type="InterPro" id="IPR052081">
    <property type="entry name" value="Dispatched_Hh_regulator"/>
</dbReference>
<dbReference type="SUPFAM" id="SSF56112">
    <property type="entry name" value="Protein kinase-like (PK-like)"/>
    <property type="match status" value="1"/>
</dbReference>
<dbReference type="PANTHER" id="PTHR45951">
    <property type="entry name" value="PROTEIN DISPATCHED-RELATED"/>
    <property type="match status" value="1"/>
</dbReference>
<gene>
    <name evidence="17" type="ORF">CTEN210_11166</name>
</gene>
<feature type="short sequence motif" description="GXGXXG" evidence="10">
    <location>
        <begin position="71"/>
        <end position="76"/>
    </location>
</feature>
<keyword evidence="4" id="KW-0067">ATP-binding</keyword>
<feature type="transmembrane region" description="Helical" evidence="13">
    <location>
        <begin position="1249"/>
        <end position="1271"/>
    </location>
</feature>
<evidence type="ECO:0000256" key="10">
    <source>
        <dbReference type="PROSITE-ProRule" id="PRU01161"/>
    </source>
</evidence>
<feature type="transmembrane region" description="Helical" evidence="13">
    <location>
        <begin position="771"/>
        <end position="793"/>
    </location>
</feature>
<dbReference type="SUPFAM" id="SSF52151">
    <property type="entry name" value="FabD/lysophospholipase-like"/>
    <property type="match status" value="1"/>
</dbReference>
<dbReference type="GO" id="GO:0004672">
    <property type="term" value="F:protein kinase activity"/>
    <property type="evidence" value="ECO:0007669"/>
    <property type="project" value="InterPro"/>
</dbReference>
<feature type="transmembrane region" description="Helical" evidence="13">
    <location>
        <begin position="1278"/>
        <end position="1298"/>
    </location>
</feature>
<dbReference type="FunFam" id="1.10.510.10:FF:000571">
    <property type="entry name" value="Maternal embryonic leucine zipper kinase"/>
    <property type="match status" value="1"/>
</dbReference>
<evidence type="ECO:0000256" key="12">
    <source>
        <dbReference type="SAM" id="MobiDB-lite"/>
    </source>
</evidence>
<feature type="compositionally biased region" description="Polar residues" evidence="12">
    <location>
        <begin position="1457"/>
        <end position="1468"/>
    </location>
</feature>
<comment type="similarity">
    <text evidence="9">Belongs to the dispatched family.</text>
</comment>
<dbReference type="SMART" id="SM00220">
    <property type="entry name" value="S_TKc"/>
    <property type="match status" value="1"/>
</dbReference>
<evidence type="ECO:0000256" key="13">
    <source>
        <dbReference type="SAM" id="Phobius"/>
    </source>
</evidence>
<dbReference type="PROSITE" id="PS50156">
    <property type="entry name" value="SSD"/>
    <property type="match status" value="1"/>
</dbReference>
<feature type="transmembrane region" description="Helical" evidence="13">
    <location>
        <begin position="1354"/>
        <end position="1373"/>
    </location>
</feature>
<dbReference type="Pfam" id="PF01734">
    <property type="entry name" value="Patatin"/>
    <property type="match status" value="1"/>
</dbReference>
<keyword evidence="7 13" id="KW-0472">Membrane</keyword>
<feature type="compositionally biased region" description="Low complexity" evidence="12">
    <location>
        <begin position="1839"/>
        <end position="1854"/>
    </location>
</feature>
<dbReference type="InterPro" id="IPR011009">
    <property type="entry name" value="Kinase-like_dom_sf"/>
</dbReference>
<feature type="active site" description="Proton acceptor" evidence="10">
    <location>
        <position position="263"/>
    </location>
</feature>
<evidence type="ECO:0000256" key="1">
    <source>
        <dbReference type="ARBA" id="ARBA00004141"/>
    </source>
</evidence>
<keyword evidence="10" id="KW-0378">Hydrolase</keyword>
<feature type="coiled-coil region" evidence="11">
    <location>
        <begin position="650"/>
        <end position="677"/>
    </location>
</feature>
<feature type="domain" description="PNPLA" evidence="16">
    <location>
        <begin position="67"/>
        <end position="276"/>
    </location>
</feature>
<feature type="transmembrane region" description="Helical" evidence="13">
    <location>
        <begin position="901"/>
        <end position="924"/>
    </location>
</feature>
<feature type="compositionally biased region" description="Basic and acidic residues" evidence="12">
    <location>
        <begin position="1447"/>
        <end position="1456"/>
    </location>
</feature>
<comment type="subcellular location">
    <subcellularLocation>
        <location evidence="1">Membrane</location>
        <topology evidence="1">Multi-pass membrane protein</topology>
    </subcellularLocation>
</comment>
<evidence type="ECO:0000313" key="17">
    <source>
        <dbReference type="EMBL" id="GFH54690.1"/>
    </source>
</evidence>
<comment type="caution">
    <text evidence="17">The sequence shown here is derived from an EMBL/GenBank/DDBJ whole genome shotgun (WGS) entry which is preliminary data.</text>
</comment>
<proteinExistence type="inferred from homology"/>
<dbReference type="GO" id="GO:0016020">
    <property type="term" value="C:membrane"/>
    <property type="evidence" value="ECO:0007669"/>
    <property type="project" value="UniProtKB-SubCell"/>
</dbReference>
<feature type="short sequence motif" description="GXSXG" evidence="10">
    <location>
        <begin position="110"/>
        <end position="114"/>
    </location>
</feature>
<feature type="short sequence motif" description="DGA/G" evidence="10">
    <location>
        <begin position="263"/>
        <end position="265"/>
    </location>
</feature>
<dbReference type="InterPro" id="IPR002641">
    <property type="entry name" value="PNPLA_dom"/>
</dbReference>
<protein>
    <recommendedName>
        <fullName evidence="19">Calmodulin</fullName>
    </recommendedName>
</protein>